<dbReference type="Pfam" id="PF03976">
    <property type="entry name" value="PPK2"/>
    <property type="match status" value="1"/>
</dbReference>
<keyword evidence="1" id="KW-0808">Transferase</keyword>
<evidence type="ECO:0000256" key="2">
    <source>
        <dbReference type="ARBA" id="ARBA00022777"/>
    </source>
</evidence>
<dbReference type="PANTHER" id="PTHR34383">
    <property type="entry name" value="POLYPHOSPHATE:AMP PHOSPHOTRANSFERASE-RELATED"/>
    <property type="match status" value="1"/>
</dbReference>
<organism evidence="4 5">
    <name type="scientific">Tumebacillus permanentifrigoris</name>
    <dbReference type="NCBI Taxonomy" id="378543"/>
    <lineage>
        <taxon>Bacteria</taxon>
        <taxon>Bacillati</taxon>
        <taxon>Bacillota</taxon>
        <taxon>Bacilli</taxon>
        <taxon>Bacillales</taxon>
        <taxon>Alicyclobacillaceae</taxon>
        <taxon>Tumebacillus</taxon>
    </lineage>
</organism>
<evidence type="ECO:0000256" key="1">
    <source>
        <dbReference type="ARBA" id="ARBA00022679"/>
    </source>
</evidence>
<keyword evidence="5" id="KW-1185">Reference proteome</keyword>
<keyword evidence="2 4" id="KW-0418">Kinase</keyword>
<dbReference type="RefSeq" id="WP_109690602.1">
    <property type="nucleotide sequence ID" value="NZ_QGGL01000017.1"/>
</dbReference>
<dbReference type="PANTHER" id="PTHR34383:SF3">
    <property type="entry name" value="POLYPHOSPHATE:AMP PHOSPHOTRANSFERASE"/>
    <property type="match status" value="1"/>
</dbReference>
<dbReference type="GO" id="GO:0008976">
    <property type="term" value="F:polyphosphate kinase activity"/>
    <property type="evidence" value="ECO:0007669"/>
    <property type="project" value="InterPro"/>
</dbReference>
<dbReference type="AlphaFoldDB" id="A0A316D6N5"/>
<protein>
    <submittedName>
        <fullName evidence="4">Polyphosphate kinase 2 (PPK2 family)</fullName>
    </submittedName>
</protein>
<dbReference type="PIRSF" id="PIRSF028756">
    <property type="entry name" value="PPK2_prd"/>
    <property type="match status" value="1"/>
</dbReference>
<name>A0A316D6N5_9BACL</name>
<sequence length="241" mass="28587">MNLQSVDLSVALEKKEYEDLLKTYQLQLVGLQRKLVEKRIPLVLVFEGWDASGKGGAIKRLTEKLDPRGFQVHPIAAPNDVEREHHYLWRFFTRLPQRGAISIFDRSWYGRVLVERVEKFATQAEWQRAYTEINQLEKMLTDDGALVFKFWLHLSKEEQFRRFKDRESDPLKAWKITEEDWRNRERWDDYVEAAQEMFAQTNTDYAPWTLVAAENKKYARIQVLKTVIDGIQAALKKSERH</sequence>
<gene>
    <name evidence="4" type="ORF">C7459_11736</name>
</gene>
<reference evidence="4 5" key="1">
    <citation type="submission" date="2018-05" db="EMBL/GenBank/DDBJ databases">
        <title>Genomic Encyclopedia of Type Strains, Phase IV (KMG-IV): sequencing the most valuable type-strain genomes for metagenomic binning, comparative biology and taxonomic classification.</title>
        <authorList>
            <person name="Goeker M."/>
        </authorList>
    </citation>
    <scope>NUCLEOTIDE SEQUENCE [LARGE SCALE GENOMIC DNA]</scope>
    <source>
        <strain evidence="4 5">DSM 18773</strain>
    </source>
</reference>
<accession>A0A316D6N5</accession>
<comment type="caution">
    <text evidence="4">The sequence shown here is derived from an EMBL/GenBank/DDBJ whole genome shotgun (WGS) entry which is preliminary data.</text>
</comment>
<dbReference type="OrthoDB" id="9775224at2"/>
<dbReference type="Proteomes" id="UP000245634">
    <property type="component" value="Unassembled WGS sequence"/>
</dbReference>
<feature type="domain" description="Polyphosphate kinase-2-related" evidence="3">
    <location>
        <begin position="12"/>
        <end position="237"/>
    </location>
</feature>
<dbReference type="Gene3D" id="3.40.50.300">
    <property type="entry name" value="P-loop containing nucleotide triphosphate hydrolases"/>
    <property type="match status" value="1"/>
</dbReference>
<proteinExistence type="predicted"/>
<evidence type="ECO:0000313" key="4">
    <source>
        <dbReference type="EMBL" id="PWK07438.1"/>
    </source>
</evidence>
<evidence type="ECO:0000313" key="5">
    <source>
        <dbReference type="Proteomes" id="UP000245634"/>
    </source>
</evidence>
<dbReference type="SUPFAM" id="SSF52540">
    <property type="entry name" value="P-loop containing nucleoside triphosphate hydrolases"/>
    <property type="match status" value="1"/>
</dbReference>
<evidence type="ECO:0000259" key="3">
    <source>
        <dbReference type="Pfam" id="PF03976"/>
    </source>
</evidence>
<dbReference type="InterPro" id="IPR027417">
    <property type="entry name" value="P-loop_NTPase"/>
</dbReference>
<dbReference type="InterPro" id="IPR016898">
    <property type="entry name" value="Polyphosphate_phosphotransfera"/>
</dbReference>
<dbReference type="InterPro" id="IPR022488">
    <property type="entry name" value="PPK2-related"/>
</dbReference>
<dbReference type="EMBL" id="QGGL01000017">
    <property type="protein sequence ID" value="PWK07438.1"/>
    <property type="molecule type" value="Genomic_DNA"/>
</dbReference>